<organism evidence="24">
    <name type="scientific">Musa acuminata subsp. malaccensis</name>
    <name type="common">Wild banana</name>
    <name type="synonym">Musa malaccensis</name>
    <dbReference type="NCBI Taxonomy" id="214687"/>
    <lineage>
        <taxon>Eukaryota</taxon>
        <taxon>Viridiplantae</taxon>
        <taxon>Streptophyta</taxon>
        <taxon>Embryophyta</taxon>
        <taxon>Tracheophyta</taxon>
        <taxon>Spermatophyta</taxon>
        <taxon>Magnoliopsida</taxon>
        <taxon>Liliopsida</taxon>
        <taxon>Zingiberales</taxon>
        <taxon>Musaceae</taxon>
        <taxon>Musa</taxon>
    </lineage>
</organism>
<evidence type="ECO:0000256" key="16">
    <source>
        <dbReference type="ARBA" id="ARBA00047899"/>
    </source>
</evidence>
<evidence type="ECO:0000313" key="24">
    <source>
        <dbReference type="EMBL" id="CAG1834895.1"/>
    </source>
</evidence>
<evidence type="ECO:0000256" key="8">
    <source>
        <dbReference type="ARBA" id="ARBA00022737"/>
    </source>
</evidence>
<dbReference type="PROSITE" id="PS51473">
    <property type="entry name" value="GNK2"/>
    <property type="match status" value="6"/>
</dbReference>
<dbReference type="GO" id="GO:0009737">
    <property type="term" value="P:response to abscisic acid"/>
    <property type="evidence" value="ECO:0007669"/>
    <property type="project" value="UniProtKB-ARBA"/>
</dbReference>
<keyword evidence="9 18" id="KW-0547">Nucleotide-binding</keyword>
<evidence type="ECO:0000256" key="2">
    <source>
        <dbReference type="ARBA" id="ARBA00012513"/>
    </source>
</evidence>
<dbReference type="FunFam" id="3.30.430.20:FF:000002">
    <property type="entry name" value="Cysteine-rich receptor-like protein kinase 10"/>
    <property type="match status" value="2"/>
</dbReference>
<feature type="compositionally biased region" description="Low complexity" evidence="19">
    <location>
        <begin position="959"/>
        <end position="977"/>
    </location>
</feature>
<keyword evidence="5" id="KW-0808">Transferase</keyword>
<feature type="domain" description="Protein kinase" evidence="22">
    <location>
        <begin position="347"/>
        <end position="623"/>
    </location>
</feature>
<keyword evidence="10" id="KW-0418">Kinase</keyword>
<dbReference type="PROSITE" id="PS00107">
    <property type="entry name" value="PROTEIN_KINASE_ATP"/>
    <property type="match status" value="3"/>
</dbReference>
<feature type="binding site" evidence="18">
    <location>
        <position position="376"/>
    </location>
    <ligand>
        <name>ATP</name>
        <dbReference type="ChEBI" id="CHEBI:30616"/>
    </ligand>
</feature>
<dbReference type="FunFam" id="1.10.510.10:FF:000129">
    <property type="entry name" value="cysteine-rich receptor-like protein kinase 10"/>
    <property type="match status" value="3"/>
</dbReference>
<dbReference type="PROSITE" id="PS50011">
    <property type="entry name" value="PROTEIN_KINASE_DOM"/>
    <property type="match status" value="5"/>
</dbReference>
<evidence type="ECO:0000259" key="22">
    <source>
        <dbReference type="PROSITE" id="PS50011"/>
    </source>
</evidence>
<dbReference type="GO" id="GO:0004674">
    <property type="term" value="F:protein serine/threonine kinase activity"/>
    <property type="evidence" value="ECO:0007669"/>
    <property type="project" value="UniProtKB-KW"/>
</dbReference>
<evidence type="ECO:0000256" key="18">
    <source>
        <dbReference type="PROSITE-ProRule" id="PRU10141"/>
    </source>
</evidence>
<dbReference type="FunFam" id="3.30.430.20:FF:000003">
    <property type="entry name" value="Cysteine-rich RLK (RECEPTOR-like protein kinase) 10"/>
    <property type="match status" value="1"/>
</dbReference>
<evidence type="ECO:0000256" key="1">
    <source>
        <dbReference type="ARBA" id="ARBA00004167"/>
    </source>
</evidence>
<dbReference type="CDD" id="cd23509">
    <property type="entry name" value="Gnk2-like"/>
    <property type="match status" value="6"/>
</dbReference>
<evidence type="ECO:0000256" key="3">
    <source>
        <dbReference type="ARBA" id="ARBA00022527"/>
    </source>
</evidence>
<sequence>MPQSIIAMFPAIVSSSSLFPLLGFVLLILCHSSLTGAQNLDQICDTSGSFADNSTYQSNLKLYLSTLPSKGSVSGFLKEAVGEVPDKVYGVSLCRGDANASECRACLDKASLDIQQICPYNKGAMIYYDYCLLRFSSQNFLNSTDNQQVSKYNSSSVTQVARLSQLLHLLLSSATDWAANSTKRFATGEMSNFTSEFPTIYVMVECTPDLSPSDCSQCLQSLFDPLPTDMVGKQGARVLGVRCVIRYELSAFYRIPSMVKLTAPLEDATQLPSDGSEGKKKNAATTALAIAIPAFTALLILSLIYICYWRTRKRIVQSAYETGPELITGVESLLFDLSTLRLATANFSEENRLGEGGFGAVYKGRLPDGREIAVKKLLYAGRGLRELQNELLLVAKLQHRNLVRLLGVCFEDEKMIVYEYVPNRSLDKFLFDPKRSEQLRWGARYRIIRGIAQGLLYLHEESQLKIIHRDLKASNILLDAAMNPKISDFGIAKLFDADQTQDTTKRVVGTFGYMAPEYVKHGKFSVRSDVFSFGILVLEILTGIKNSNSYNSEYRESLLSYTWEKWRGGSVLEMVDPALDGHYQGSDLLRCMQIGLLCVQENPNDRPTMSTVITMLNSGIAFLQAPGRPAFYVEKEEKEDVNVEFSANVARTAIVVCDGESKPLPASSTQVSVSYWFYLSRFENLISVSIFVATTSSKSTPTMLPSISSTQFLLFYLILLFVPSRTVAYRWQICSTRGGNFTDNSTYESNLNLLLSSLVSNGSGSGFSTGTVGRIPNRVQGLILCRGDTNATTCGSCLSNGAVDIRQICAYYKDAVVWYDECLIRFSNLQFLSTFDNEPTVALVNYDLKDEVDRFNKVVNELLSSTADWAAYNSTKRYATGQAFNVTQAVPTIYGLAQCTPDMSTSDCRQCLEGVLQGLPQGRMGARNQGVRCNIRFETGPFYEGNPIIRLLSPLTNATTPADNATTPASAPTSHPAVGPTGKEGKTKKTTIAISVSAVSAILLISIFCTWYRRSRKRAAKSPYQTDSEQATQVIESLLFRLPTLRVATVNFAEANKLGEGGFGAVYKGLLPDGRVIAVKRLLNSGQGLGELKNELLLVAKLQHRNLVKLLGVCLEEETMIVYEYLPNASLDKFLFADAARGKQLTWGIRYKIICGIARGLLYLHEESQLKIIHRDLKASNILLDADMNPKISDFGLAKLFDIDQTQGTTNRIMGTFGYMAPEYVMRGKFSIKSDVFSFGVLVLEILTGRKSNDSYNPEVTEVLLSYTWEKWQDGSASEIVDPALGGHYQQSDLLRCVQIGLLCVQENPSDRPTMSTIVVMLNKLKNELVLVAKLRHRNLVKLLGVCLEEEKMIVYEYVPNTSLDKFLFDPVRGKQLNWGTRHKIIHGIARGLLYLHEESQLKIVHRDIKASNILLDAEMNPKITDFGFAKLFDVDQTQATTNRVVGTFGYMAPEYVMHGKYSIKSDVFGFGVLVLEILTGRKSSGSYNPEVTEVLLSYTWEKWRGGSALEIVDPTLGAHYQRSDLLRCMHIGLLCVQEKPNDRPTMSTVVVMLNSETVSLRAPSRPGFYLGNGGRNANFNPSNSNHPIGTSDRGSKSCPMSSNEVSITEMEPESIKRDVLPYSMHLPNTTMFPSISSTQFLLLYLILLFVPSPTVAFTWQVCSTSAGNFTANSTYESNLNLLLSSLVSNGSAPGFFTDTIGRIPNQVQGLVLCRGDTNATTCSSCLSNGAVEILQLCAYDKDAVVWYDECLLRFSNLQFLSTSDNDPTAALENEIAVNDEADRFNKVVNELLDSTADWAAYNSTKRYATGQAFNVTLAFPTIYALAQCTPDMSASDCRQCLEGVSQGLPMARMGARNQGVRCNLRYESSLFFQGNPIIRLISPATNATTPVDNATTPASAPASRPSVGSTSKEGKKKTILAISISAVSAVLLISIIYACFKRLRKQTPKQPYATDSEEATQVESLLFDLSTLRVATVNFSEENKLGEGGFGAVYKGLLPDGRAIAVKRLLNSGQGLGELKNELALVAKLQHRNLVKLLGVCLEEEKMIVYEYVPNTSLDKFLFGDSPFTYYSGEQLTWGIRYKIICGIARGLLYLHEESQLKIIHRDLKACNILLDADMNPKISDFGSAKLFDGEQTQGMTSRVVGTFGYMAPEYVIHGQFSIKSDVFSFGVLVLEILTGRKNSTACNPENTEDLLSYTWEKWRGGSALEMVDPALGNQFHGSDLLRCMQIGLLCVQENPFARPSMSTVAVMLKLKNELALVAKLQHRNLVKLLGVCLEEEKMIVYEYVPNTSLDKFLFGEQLTWGIRYKIICGIARGLLYLHEESQLKIIHRDLKACNILLDADMNPKISDFGSAKLFDGEQTQGMTSRVVGTL</sequence>
<dbReference type="GO" id="GO:0005524">
    <property type="term" value="F:ATP binding"/>
    <property type="evidence" value="ECO:0007669"/>
    <property type="project" value="UniProtKB-UniRule"/>
</dbReference>
<proteinExistence type="predicted"/>
<dbReference type="InterPro" id="IPR038408">
    <property type="entry name" value="GNK2_sf"/>
</dbReference>
<evidence type="ECO:0000256" key="19">
    <source>
        <dbReference type="SAM" id="MobiDB-lite"/>
    </source>
</evidence>
<comment type="subcellular location">
    <subcellularLocation>
        <location evidence="1">Membrane</location>
        <topology evidence="1">Single-pass membrane protein</topology>
    </subcellularLocation>
</comment>
<dbReference type="InterPro" id="IPR008271">
    <property type="entry name" value="Ser/Thr_kinase_AS"/>
</dbReference>
<evidence type="ECO:0000259" key="23">
    <source>
        <dbReference type="PROSITE" id="PS51473"/>
    </source>
</evidence>
<keyword evidence="12 20" id="KW-1133">Transmembrane helix</keyword>
<dbReference type="InterPro" id="IPR001245">
    <property type="entry name" value="Ser-Thr/Tyr_kinase_cat_dom"/>
</dbReference>
<dbReference type="FunFam" id="1.10.510.10:FF:001023">
    <property type="entry name" value="Os07g0541700 protein"/>
    <property type="match status" value="1"/>
</dbReference>
<feature type="binding site" evidence="18">
    <location>
        <position position="2008"/>
    </location>
    <ligand>
        <name>ATP</name>
        <dbReference type="ChEBI" id="CHEBI:30616"/>
    </ligand>
</feature>
<evidence type="ECO:0000256" key="11">
    <source>
        <dbReference type="ARBA" id="ARBA00022840"/>
    </source>
</evidence>
<keyword evidence="15" id="KW-0325">Glycoprotein</keyword>
<comment type="catalytic activity">
    <reaction evidence="17">
        <text>L-seryl-[protein] + ATP = O-phospho-L-seryl-[protein] + ADP + H(+)</text>
        <dbReference type="Rhea" id="RHEA:17989"/>
        <dbReference type="Rhea" id="RHEA-COMP:9863"/>
        <dbReference type="Rhea" id="RHEA-COMP:11604"/>
        <dbReference type="ChEBI" id="CHEBI:15378"/>
        <dbReference type="ChEBI" id="CHEBI:29999"/>
        <dbReference type="ChEBI" id="CHEBI:30616"/>
        <dbReference type="ChEBI" id="CHEBI:83421"/>
        <dbReference type="ChEBI" id="CHEBI:456216"/>
        <dbReference type="EC" id="2.7.11.1"/>
    </reaction>
</comment>
<reference evidence="24" key="1">
    <citation type="submission" date="2021-03" db="EMBL/GenBank/DDBJ databases">
        <authorList>
            <consortium name="Genoscope - CEA"/>
            <person name="William W."/>
        </authorList>
    </citation>
    <scope>NUCLEOTIDE SEQUENCE</scope>
    <source>
        <strain evidence="24">Doubled-haploid Pahang</strain>
    </source>
</reference>
<keyword evidence="14" id="KW-0675">Receptor</keyword>
<name>A0A8D7EYY0_MUSAM</name>
<keyword evidence="4" id="KW-0597">Phosphoprotein</keyword>
<comment type="catalytic activity">
    <reaction evidence="16">
        <text>L-threonyl-[protein] + ATP = O-phospho-L-threonyl-[protein] + ADP + H(+)</text>
        <dbReference type="Rhea" id="RHEA:46608"/>
        <dbReference type="Rhea" id="RHEA-COMP:11060"/>
        <dbReference type="Rhea" id="RHEA-COMP:11605"/>
        <dbReference type="ChEBI" id="CHEBI:15378"/>
        <dbReference type="ChEBI" id="CHEBI:30013"/>
        <dbReference type="ChEBI" id="CHEBI:30616"/>
        <dbReference type="ChEBI" id="CHEBI:61977"/>
        <dbReference type="ChEBI" id="CHEBI:456216"/>
        <dbReference type="EC" id="2.7.11.1"/>
    </reaction>
</comment>
<dbReference type="FunFam" id="1.10.510.10:FF:000343">
    <property type="entry name" value="Cysteine-rich receptor-like protein kinase 28"/>
    <property type="match status" value="1"/>
</dbReference>
<feature type="domain" description="Gnk2-homologous" evidence="23">
    <location>
        <begin position="729"/>
        <end position="831"/>
    </location>
</feature>
<feature type="transmembrane region" description="Helical" evidence="20">
    <location>
        <begin position="287"/>
        <end position="308"/>
    </location>
</feature>
<dbReference type="EMBL" id="HG996474">
    <property type="protein sequence ID" value="CAG1834895.1"/>
    <property type="molecule type" value="Genomic_DNA"/>
</dbReference>
<evidence type="ECO:0000256" key="9">
    <source>
        <dbReference type="ARBA" id="ARBA00022741"/>
    </source>
</evidence>
<dbReference type="PANTHER" id="PTHR27002">
    <property type="entry name" value="RECEPTOR-LIKE SERINE/THREONINE-PROTEIN KINASE SD1-8"/>
    <property type="match status" value="1"/>
</dbReference>
<dbReference type="EC" id="2.7.11.1" evidence="2"/>
<dbReference type="SUPFAM" id="SSF56112">
    <property type="entry name" value="Protein kinase-like (PK-like)"/>
    <property type="match status" value="5"/>
</dbReference>
<dbReference type="Pfam" id="PF01657">
    <property type="entry name" value="Stress-antifung"/>
    <property type="match status" value="6"/>
</dbReference>
<feature type="chain" id="PRO_5034336981" description="non-specific serine/threonine protein kinase" evidence="21">
    <location>
        <begin position="38"/>
        <end position="2376"/>
    </location>
</feature>
<feature type="domain" description="Protein kinase" evidence="22">
    <location>
        <begin position="1315"/>
        <end position="1559"/>
    </location>
</feature>
<feature type="compositionally biased region" description="Low complexity" evidence="19">
    <location>
        <begin position="1898"/>
        <end position="1907"/>
    </location>
</feature>
<evidence type="ECO:0000256" key="10">
    <source>
        <dbReference type="ARBA" id="ARBA00022777"/>
    </source>
</evidence>
<protein>
    <recommendedName>
        <fullName evidence="2">non-specific serine/threonine protein kinase</fullName>
        <ecNumber evidence="2">2.7.11.1</ecNumber>
    </recommendedName>
</protein>
<keyword evidence="6 20" id="KW-0812">Transmembrane</keyword>
<feature type="domain" description="Protein kinase" evidence="22">
    <location>
        <begin position="1052"/>
        <end position="1330"/>
    </location>
</feature>
<feature type="region of interest" description="Disordered" evidence="19">
    <location>
        <begin position="959"/>
        <end position="986"/>
    </location>
</feature>
<dbReference type="InterPro" id="IPR011009">
    <property type="entry name" value="Kinase-like_dom_sf"/>
</dbReference>
<feature type="transmembrane region" description="Helical" evidence="20">
    <location>
        <begin position="1920"/>
        <end position="1941"/>
    </location>
</feature>
<dbReference type="InterPro" id="IPR017441">
    <property type="entry name" value="Protein_kinase_ATP_BS"/>
</dbReference>
<keyword evidence="3" id="KW-0723">Serine/threonine-protein kinase</keyword>
<evidence type="ECO:0000256" key="21">
    <source>
        <dbReference type="SAM" id="SignalP"/>
    </source>
</evidence>
<feature type="domain" description="Gnk2-homologous" evidence="23">
    <location>
        <begin position="1658"/>
        <end position="1760"/>
    </location>
</feature>
<dbReference type="InterPro" id="IPR002902">
    <property type="entry name" value="GNK2"/>
</dbReference>
<dbReference type="GO" id="GO:0016020">
    <property type="term" value="C:membrane"/>
    <property type="evidence" value="ECO:0007669"/>
    <property type="project" value="UniProtKB-SubCell"/>
</dbReference>
<feature type="region of interest" description="Disordered" evidence="19">
    <location>
        <begin position="1890"/>
        <end position="1912"/>
    </location>
</feature>
<evidence type="ECO:0000256" key="17">
    <source>
        <dbReference type="ARBA" id="ARBA00048679"/>
    </source>
</evidence>
<dbReference type="Gene3D" id="3.30.200.20">
    <property type="entry name" value="Phosphorylase Kinase, domain 1"/>
    <property type="match status" value="4"/>
</dbReference>
<evidence type="ECO:0000256" key="12">
    <source>
        <dbReference type="ARBA" id="ARBA00022989"/>
    </source>
</evidence>
<feature type="domain" description="Protein kinase" evidence="22">
    <location>
        <begin position="1980"/>
        <end position="2256"/>
    </location>
</feature>
<keyword evidence="11 18" id="KW-0067">ATP-binding</keyword>
<evidence type="ECO:0000256" key="6">
    <source>
        <dbReference type="ARBA" id="ARBA00022692"/>
    </source>
</evidence>
<dbReference type="Gene3D" id="3.30.430.20">
    <property type="entry name" value="Gnk2 domain, C-X8-C-X2-C motif"/>
    <property type="match status" value="6"/>
</dbReference>
<feature type="domain" description="Gnk2-homologous" evidence="23">
    <location>
        <begin position="1766"/>
        <end position="1872"/>
    </location>
</feature>
<dbReference type="FunFam" id="3.30.200.20:FF:000217">
    <property type="entry name" value="probable LRR receptor-like serine/threonine-protein kinase At1g53430"/>
    <property type="match status" value="1"/>
</dbReference>
<feature type="domain" description="Gnk2-homologous" evidence="23">
    <location>
        <begin position="145"/>
        <end position="252"/>
    </location>
</feature>
<dbReference type="PANTHER" id="PTHR27002:SF1040">
    <property type="entry name" value="OS07G0538400 PROTEIN"/>
    <property type="match status" value="1"/>
</dbReference>
<evidence type="ECO:0000256" key="14">
    <source>
        <dbReference type="ARBA" id="ARBA00023170"/>
    </source>
</evidence>
<accession>A0A8D7EYY0</accession>
<feature type="domain" description="Gnk2-homologous" evidence="23">
    <location>
        <begin position="38"/>
        <end position="140"/>
    </location>
</feature>
<feature type="domain" description="Protein kinase" evidence="22">
    <location>
        <begin position="2247"/>
        <end position="2376"/>
    </location>
</feature>
<feature type="transmembrane region" description="Helical" evidence="20">
    <location>
        <begin position="1641"/>
        <end position="1660"/>
    </location>
</feature>
<dbReference type="GO" id="GO:0006979">
    <property type="term" value="P:response to oxidative stress"/>
    <property type="evidence" value="ECO:0007669"/>
    <property type="project" value="UniProtKB-ARBA"/>
</dbReference>
<feature type="binding site" evidence="18">
    <location>
        <position position="1080"/>
    </location>
    <ligand>
        <name>ATP</name>
        <dbReference type="ChEBI" id="CHEBI:30616"/>
    </ligand>
</feature>
<dbReference type="SMART" id="SM00220">
    <property type="entry name" value="S_TKc"/>
    <property type="match status" value="4"/>
</dbReference>
<dbReference type="CDD" id="cd14066">
    <property type="entry name" value="STKc_IRAK"/>
    <property type="match status" value="3"/>
</dbReference>
<feature type="domain" description="Gnk2-homologous" evidence="23">
    <location>
        <begin position="837"/>
        <end position="942"/>
    </location>
</feature>
<keyword evidence="7 21" id="KW-0732">Signal</keyword>
<dbReference type="Pfam" id="PF07714">
    <property type="entry name" value="PK_Tyr_Ser-Thr"/>
    <property type="match status" value="5"/>
</dbReference>
<evidence type="ECO:0000256" key="4">
    <source>
        <dbReference type="ARBA" id="ARBA00022553"/>
    </source>
</evidence>
<evidence type="ECO:0000256" key="20">
    <source>
        <dbReference type="SAM" id="Phobius"/>
    </source>
</evidence>
<evidence type="ECO:0000256" key="15">
    <source>
        <dbReference type="ARBA" id="ARBA00023180"/>
    </source>
</evidence>
<dbReference type="FunFam" id="3.30.200.20:FF:000142">
    <property type="entry name" value="Cysteine-rich receptor-like protein kinase 10"/>
    <property type="match status" value="1"/>
</dbReference>
<evidence type="ECO:0000256" key="5">
    <source>
        <dbReference type="ARBA" id="ARBA00022679"/>
    </source>
</evidence>
<evidence type="ECO:0000256" key="13">
    <source>
        <dbReference type="ARBA" id="ARBA00023136"/>
    </source>
</evidence>
<dbReference type="InterPro" id="IPR000719">
    <property type="entry name" value="Prot_kinase_dom"/>
</dbReference>
<dbReference type="FunFam" id="3.30.200.20:FF:000162">
    <property type="entry name" value="Adenine nucleotide alpha hydrolase-like domain kinase"/>
    <property type="match status" value="1"/>
</dbReference>
<feature type="signal peptide" evidence="21">
    <location>
        <begin position="1"/>
        <end position="37"/>
    </location>
</feature>
<dbReference type="Gene3D" id="1.10.510.10">
    <property type="entry name" value="Transferase(Phosphotransferase) domain 1"/>
    <property type="match status" value="5"/>
</dbReference>
<evidence type="ECO:0000256" key="7">
    <source>
        <dbReference type="ARBA" id="ARBA00022729"/>
    </source>
</evidence>
<keyword evidence="13 20" id="KW-0472">Membrane</keyword>
<gene>
    <name evidence="24" type="ORF">GSMUA_230000.1</name>
</gene>
<feature type="region of interest" description="Disordered" evidence="19">
    <location>
        <begin position="1588"/>
        <end position="1611"/>
    </location>
</feature>
<keyword evidence="8" id="KW-0677">Repeat</keyword>
<dbReference type="PROSITE" id="PS00108">
    <property type="entry name" value="PROTEIN_KINASE_ST"/>
    <property type="match status" value="5"/>
</dbReference>